<keyword evidence="4" id="KW-1185">Reference proteome</keyword>
<proteinExistence type="predicted"/>
<dbReference type="HOGENOM" id="CLU_161821_0_0_6"/>
<evidence type="ECO:0000313" key="3">
    <source>
        <dbReference type="EMBL" id="CAL18030.1"/>
    </source>
</evidence>
<gene>
    <name evidence="3" type="ordered locus">ABO_2582</name>
</gene>
<keyword evidence="2" id="KW-0732">Signal</keyword>
<keyword evidence="1" id="KW-1133">Transmembrane helix</keyword>
<feature type="chain" id="PRO_5004178813" description="Cation/multidrug efflux pump" evidence="2">
    <location>
        <begin position="44"/>
        <end position="142"/>
    </location>
</feature>
<feature type="transmembrane region" description="Helical" evidence="1">
    <location>
        <begin position="67"/>
        <end position="87"/>
    </location>
</feature>
<dbReference type="eggNOG" id="ENOG503322E">
    <property type="taxonomic scope" value="Bacteria"/>
</dbReference>
<feature type="signal peptide" evidence="2">
    <location>
        <begin position="1"/>
        <end position="43"/>
    </location>
</feature>
<evidence type="ECO:0000313" key="4">
    <source>
        <dbReference type="Proteomes" id="UP000008871"/>
    </source>
</evidence>
<keyword evidence="1" id="KW-0812">Transmembrane</keyword>
<dbReference type="EMBL" id="AM286690">
    <property type="protein sequence ID" value="CAL18030.1"/>
    <property type="molecule type" value="Genomic_DNA"/>
</dbReference>
<evidence type="ECO:0008006" key="5">
    <source>
        <dbReference type="Google" id="ProtNLM"/>
    </source>
</evidence>
<dbReference type="AlphaFoldDB" id="Q0VLB8"/>
<accession>Q0VLB8</accession>
<sequence length="142" mass="14806">MISGSTIKKQEGPTMKRAKRPVAASVLASAMLFAAMVPITAQAAESKLDRPGEIAMIGDAIFARPLLLASTVVGAGLYVVTLPFSLLGGNPGEAAEVLVMNPGKNTFVRCLGCTPAQHESLKAEKEMRNNAKQEQGAVANAQ</sequence>
<dbReference type="KEGG" id="abo:ABO_2582"/>
<evidence type="ECO:0000256" key="1">
    <source>
        <dbReference type="SAM" id="Phobius"/>
    </source>
</evidence>
<name>Q0VLB8_ALCBS</name>
<evidence type="ECO:0000256" key="2">
    <source>
        <dbReference type="SAM" id="SignalP"/>
    </source>
</evidence>
<reference evidence="3 4" key="1">
    <citation type="journal article" date="2006" name="Nat. Biotechnol.">
        <title>Genome sequence of the ubiquitous hydrocarbon-degrading marine bacterium Alcanivorax borkumensis.</title>
        <authorList>
            <person name="Schneiker S."/>
            <person name="Martins dos Santos V.A.P."/>
            <person name="Bartels D."/>
            <person name="Bekel T."/>
            <person name="Brecht M."/>
            <person name="Buhrmester J."/>
            <person name="Chernikova T.N."/>
            <person name="Denaro R."/>
            <person name="Ferrer M."/>
            <person name="Gertler C."/>
            <person name="Goesmann A."/>
            <person name="Golyshina O.V."/>
            <person name="Kaminski F."/>
            <person name="Khachane A.N."/>
            <person name="Lang S."/>
            <person name="Linke B."/>
            <person name="McHardy A.C."/>
            <person name="Meyer F."/>
            <person name="Nechitaylo T."/>
            <person name="Puehler A."/>
            <person name="Regenhardt D."/>
            <person name="Rupp O."/>
            <person name="Sabirova J.S."/>
            <person name="Selbitschka W."/>
            <person name="Yakimov M.M."/>
            <person name="Timmis K.N."/>
            <person name="Vorhoelter F.-J."/>
            <person name="Weidner S."/>
            <person name="Kaiser O."/>
            <person name="Golyshin P.N."/>
        </authorList>
    </citation>
    <scope>NUCLEOTIDE SEQUENCE [LARGE SCALE GENOMIC DNA]</scope>
    <source>
        <strain evidence="4">ATCC 700651 / DSM 11573 / NCIMB 13689 / SK2</strain>
    </source>
</reference>
<dbReference type="Proteomes" id="UP000008871">
    <property type="component" value="Chromosome"/>
</dbReference>
<organism evidence="3 4">
    <name type="scientific">Alcanivorax borkumensis (strain ATCC 700651 / DSM 11573 / NCIMB 13689 / SK2)</name>
    <dbReference type="NCBI Taxonomy" id="393595"/>
    <lineage>
        <taxon>Bacteria</taxon>
        <taxon>Pseudomonadati</taxon>
        <taxon>Pseudomonadota</taxon>
        <taxon>Gammaproteobacteria</taxon>
        <taxon>Oceanospirillales</taxon>
        <taxon>Alcanivoracaceae</taxon>
        <taxon>Alcanivorax</taxon>
    </lineage>
</organism>
<protein>
    <recommendedName>
        <fullName evidence="5">Cation/multidrug efflux pump</fullName>
    </recommendedName>
</protein>
<keyword evidence="1" id="KW-0472">Membrane</keyword>